<dbReference type="InterPro" id="IPR005119">
    <property type="entry name" value="LysR_subst-bd"/>
</dbReference>
<comment type="similarity">
    <text evidence="1">Belongs to the LysR transcriptional regulatory family.</text>
</comment>
<dbReference type="InterPro" id="IPR058163">
    <property type="entry name" value="LysR-type_TF_proteobact-type"/>
</dbReference>
<dbReference type="InterPro" id="IPR036390">
    <property type="entry name" value="WH_DNA-bd_sf"/>
</dbReference>
<dbReference type="SUPFAM" id="SSF53850">
    <property type="entry name" value="Periplasmic binding protein-like II"/>
    <property type="match status" value="1"/>
</dbReference>
<comment type="caution">
    <text evidence="6">The sequence shown here is derived from an EMBL/GenBank/DDBJ whole genome shotgun (WGS) entry which is preliminary data.</text>
</comment>
<dbReference type="Gene3D" id="3.40.190.290">
    <property type="match status" value="1"/>
</dbReference>
<accession>A0A840WXW1</accession>
<proteinExistence type="inferred from homology"/>
<dbReference type="GO" id="GO:0003700">
    <property type="term" value="F:DNA-binding transcription factor activity"/>
    <property type="evidence" value="ECO:0007669"/>
    <property type="project" value="InterPro"/>
</dbReference>
<gene>
    <name evidence="6" type="ORF">FHS89_000503</name>
</gene>
<evidence type="ECO:0000256" key="4">
    <source>
        <dbReference type="ARBA" id="ARBA00023163"/>
    </source>
</evidence>
<dbReference type="Pfam" id="PF00126">
    <property type="entry name" value="HTH_1"/>
    <property type="match status" value="1"/>
</dbReference>
<evidence type="ECO:0000256" key="1">
    <source>
        <dbReference type="ARBA" id="ARBA00009437"/>
    </source>
</evidence>
<evidence type="ECO:0000313" key="6">
    <source>
        <dbReference type="EMBL" id="MBB5514505.1"/>
    </source>
</evidence>
<reference evidence="6 7" key="1">
    <citation type="submission" date="2020-08" db="EMBL/GenBank/DDBJ databases">
        <title>Genomic Encyclopedia of Type Strains, Phase IV (KMG-IV): sequencing the most valuable type-strain genomes for metagenomic binning, comparative biology and taxonomic classification.</title>
        <authorList>
            <person name="Goeker M."/>
        </authorList>
    </citation>
    <scope>NUCLEOTIDE SEQUENCE [LARGE SCALE GENOMIC DNA]</scope>
    <source>
        <strain evidence="6 7">DSM 103377</strain>
    </source>
</reference>
<evidence type="ECO:0000256" key="2">
    <source>
        <dbReference type="ARBA" id="ARBA00023015"/>
    </source>
</evidence>
<dbReference type="EMBL" id="JACIJS010000001">
    <property type="protein sequence ID" value="MBB5514505.1"/>
    <property type="molecule type" value="Genomic_DNA"/>
</dbReference>
<sequence>MTGAVMSFDWNHAKAFVAVVDEGSLSAAARVLGQTQPTVSRQISALEEALDITLFERTGRAVHLTAAGVELLDHVRTMAAGADMVALAASGQSQSIEGQVRVTASEVMSAYILPPILGTMAEIAPRLKVELVTDNSVRDLTRREADIAIRHSRPEQPNLIARRLRDLEMRFYASAPYLDRCGIPEMTDLSGHHIISYAEVDQMIGYLSPAGFAVSADQFRLSTSSQCVACEMARRGMGMIILPKRVAAEMPDLTGVFSEAEPFTVPTWLVTHTELRTSRRIRLVFDHLAAHL</sequence>
<dbReference type="SUPFAM" id="SSF46785">
    <property type="entry name" value="Winged helix' DNA-binding domain"/>
    <property type="match status" value="1"/>
</dbReference>
<evidence type="ECO:0000256" key="3">
    <source>
        <dbReference type="ARBA" id="ARBA00023125"/>
    </source>
</evidence>
<dbReference type="Proteomes" id="UP000553766">
    <property type="component" value="Unassembled WGS sequence"/>
</dbReference>
<keyword evidence="2" id="KW-0805">Transcription regulation</keyword>
<evidence type="ECO:0000313" key="7">
    <source>
        <dbReference type="Proteomes" id="UP000553766"/>
    </source>
</evidence>
<feature type="domain" description="HTH lysR-type" evidence="5">
    <location>
        <begin position="8"/>
        <end position="65"/>
    </location>
</feature>
<dbReference type="InterPro" id="IPR036388">
    <property type="entry name" value="WH-like_DNA-bd_sf"/>
</dbReference>
<dbReference type="GO" id="GO:0006351">
    <property type="term" value="P:DNA-templated transcription"/>
    <property type="evidence" value="ECO:0007669"/>
    <property type="project" value="TreeGrafter"/>
</dbReference>
<dbReference type="Pfam" id="PF03466">
    <property type="entry name" value="LysR_substrate"/>
    <property type="match status" value="1"/>
</dbReference>
<name>A0A840WXW1_9RHOB</name>
<evidence type="ECO:0000259" key="5">
    <source>
        <dbReference type="PROSITE" id="PS50931"/>
    </source>
</evidence>
<dbReference type="PRINTS" id="PR00039">
    <property type="entry name" value="HTHLYSR"/>
</dbReference>
<dbReference type="PANTHER" id="PTHR30537:SF3">
    <property type="entry name" value="TRANSCRIPTIONAL REGULATORY PROTEIN"/>
    <property type="match status" value="1"/>
</dbReference>
<organism evidence="6 7">
    <name type="scientific">Rubricella aquisinus</name>
    <dbReference type="NCBI Taxonomy" id="2028108"/>
    <lineage>
        <taxon>Bacteria</taxon>
        <taxon>Pseudomonadati</taxon>
        <taxon>Pseudomonadota</taxon>
        <taxon>Alphaproteobacteria</taxon>
        <taxon>Rhodobacterales</taxon>
        <taxon>Paracoccaceae</taxon>
        <taxon>Rubricella</taxon>
    </lineage>
</organism>
<keyword evidence="3 6" id="KW-0238">DNA-binding</keyword>
<dbReference type="PROSITE" id="PS50931">
    <property type="entry name" value="HTH_LYSR"/>
    <property type="match status" value="1"/>
</dbReference>
<dbReference type="FunFam" id="1.10.10.10:FF:000001">
    <property type="entry name" value="LysR family transcriptional regulator"/>
    <property type="match status" value="1"/>
</dbReference>
<dbReference type="Gene3D" id="1.10.10.10">
    <property type="entry name" value="Winged helix-like DNA-binding domain superfamily/Winged helix DNA-binding domain"/>
    <property type="match status" value="1"/>
</dbReference>
<dbReference type="PANTHER" id="PTHR30537">
    <property type="entry name" value="HTH-TYPE TRANSCRIPTIONAL REGULATOR"/>
    <property type="match status" value="1"/>
</dbReference>
<dbReference type="GO" id="GO:0043565">
    <property type="term" value="F:sequence-specific DNA binding"/>
    <property type="evidence" value="ECO:0007669"/>
    <property type="project" value="TreeGrafter"/>
</dbReference>
<protein>
    <submittedName>
        <fullName evidence="6">DNA-binding transcriptional LysR family regulator</fullName>
    </submittedName>
</protein>
<keyword evidence="7" id="KW-1185">Reference proteome</keyword>
<keyword evidence="4" id="KW-0804">Transcription</keyword>
<dbReference type="RefSeq" id="WP_184008128.1">
    <property type="nucleotide sequence ID" value="NZ_JACIJS010000001.1"/>
</dbReference>
<dbReference type="AlphaFoldDB" id="A0A840WXW1"/>
<dbReference type="InterPro" id="IPR000847">
    <property type="entry name" value="LysR_HTH_N"/>
</dbReference>